<dbReference type="RefSeq" id="WP_163818974.1">
    <property type="nucleotide sequence ID" value="NZ_JAAGOB010000006.1"/>
</dbReference>
<dbReference type="SUPFAM" id="SSF52972">
    <property type="entry name" value="ITPase-like"/>
    <property type="match status" value="1"/>
</dbReference>
<feature type="binding site" evidence="7">
    <location>
        <begin position="196"/>
        <end position="199"/>
    </location>
    <ligand>
        <name>substrate</name>
    </ligand>
</feature>
<dbReference type="HAMAP" id="MF_01405">
    <property type="entry name" value="Non_canon_purine_NTPase"/>
    <property type="match status" value="1"/>
</dbReference>
<comment type="caution">
    <text evidence="8">The sequence shown here is derived from an EMBL/GenBank/DDBJ whole genome shotgun (WGS) entry which is preliminary data.</text>
</comment>
<keyword evidence="3 7" id="KW-0547">Nucleotide-binding</keyword>
<dbReference type="GO" id="GO:0036222">
    <property type="term" value="F:XTP diphosphatase activity"/>
    <property type="evidence" value="ECO:0007669"/>
    <property type="project" value="UniProtKB-UniRule"/>
</dbReference>
<evidence type="ECO:0000256" key="3">
    <source>
        <dbReference type="ARBA" id="ARBA00022741"/>
    </source>
</evidence>
<keyword evidence="5 7" id="KW-0460">Magnesium</keyword>
<dbReference type="Gene3D" id="3.90.950.10">
    <property type="match status" value="1"/>
</dbReference>
<dbReference type="GO" id="GO:0046872">
    <property type="term" value="F:metal ion binding"/>
    <property type="evidence" value="ECO:0007669"/>
    <property type="project" value="UniProtKB-KW"/>
</dbReference>
<keyword evidence="4 7" id="KW-0378">Hydrolase</keyword>
<dbReference type="InterPro" id="IPR029001">
    <property type="entry name" value="ITPase-like_fam"/>
</dbReference>
<dbReference type="GO" id="GO:0009117">
    <property type="term" value="P:nucleotide metabolic process"/>
    <property type="evidence" value="ECO:0007669"/>
    <property type="project" value="UniProtKB-KW"/>
</dbReference>
<comment type="subunit">
    <text evidence="7">Homodimer.</text>
</comment>
<dbReference type="InterPro" id="IPR002637">
    <property type="entry name" value="RdgB/HAM1"/>
</dbReference>
<organism evidence="8 9">
    <name type="scientific">Phytoactinopolyspora alkaliphila</name>
    <dbReference type="NCBI Taxonomy" id="1783498"/>
    <lineage>
        <taxon>Bacteria</taxon>
        <taxon>Bacillati</taxon>
        <taxon>Actinomycetota</taxon>
        <taxon>Actinomycetes</taxon>
        <taxon>Jiangellales</taxon>
        <taxon>Jiangellaceae</taxon>
        <taxon>Phytoactinopolyspora</taxon>
    </lineage>
</organism>
<sequence length="241" mass="25007">MTAAPRVVLATRNQHKVGEIRRILNEAGCGVDLVGVTEFPDVEDVVETGLTFTDNALLKAHAVAAATGLPALADDSGISVDALNGMPGVFSGRWCGRHGDDAANLDLLLAQIKDVPDEQRGASFVCVAALVVPGDTEPARPDEFVAGAPPGRVSGLLGLAPGVVEPTLVAGAQVEIVEEGRVTGRLIREPSGGGGFGYDPVFVPDGHDRTTAEMTPAEKDRISHRGRAFRAIAPHLAALSK</sequence>
<dbReference type="EMBL" id="JAAGOB010000006">
    <property type="protein sequence ID" value="NED96198.1"/>
    <property type="molecule type" value="Genomic_DNA"/>
</dbReference>
<dbReference type="CDD" id="cd00515">
    <property type="entry name" value="HAM1"/>
    <property type="match status" value="1"/>
</dbReference>
<dbReference type="GO" id="GO:0009146">
    <property type="term" value="P:purine nucleoside triphosphate catabolic process"/>
    <property type="evidence" value="ECO:0007669"/>
    <property type="project" value="UniProtKB-UniRule"/>
</dbReference>
<dbReference type="GO" id="GO:0036220">
    <property type="term" value="F:ITP diphosphatase activity"/>
    <property type="evidence" value="ECO:0007669"/>
    <property type="project" value="UniProtKB-UniRule"/>
</dbReference>
<dbReference type="Proteomes" id="UP000469185">
    <property type="component" value="Unassembled WGS sequence"/>
</dbReference>
<evidence type="ECO:0000256" key="2">
    <source>
        <dbReference type="ARBA" id="ARBA00022723"/>
    </source>
</evidence>
<dbReference type="InterPro" id="IPR020922">
    <property type="entry name" value="dITP/XTP_pyrophosphatase"/>
</dbReference>
<keyword evidence="6 7" id="KW-0546">Nucleotide metabolism</keyword>
<evidence type="ECO:0000256" key="4">
    <source>
        <dbReference type="ARBA" id="ARBA00022801"/>
    </source>
</evidence>
<dbReference type="EC" id="3.6.1.66" evidence="7"/>
<proteinExistence type="inferred from homology"/>
<feature type="active site" description="Proton acceptor" evidence="7">
    <location>
        <position position="75"/>
    </location>
</feature>
<dbReference type="GO" id="GO:0035870">
    <property type="term" value="F:dITP diphosphatase activity"/>
    <property type="evidence" value="ECO:0007669"/>
    <property type="project" value="UniProtKB-UniRule"/>
</dbReference>
<evidence type="ECO:0000313" key="8">
    <source>
        <dbReference type="EMBL" id="NED96198.1"/>
    </source>
</evidence>
<dbReference type="Pfam" id="PF01725">
    <property type="entry name" value="Ham1p_like"/>
    <property type="match status" value="2"/>
</dbReference>
<evidence type="ECO:0000256" key="5">
    <source>
        <dbReference type="ARBA" id="ARBA00022842"/>
    </source>
</evidence>
<reference evidence="8 9" key="1">
    <citation type="submission" date="2020-02" db="EMBL/GenBank/DDBJ databases">
        <authorList>
            <person name="Li X.-J."/>
            <person name="Feng X.-M."/>
        </authorList>
    </citation>
    <scope>NUCLEOTIDE SEQUENCE [LARGE SCALE GENOMIC DNA]</scope>
    <source>
        <strain evidence="8 9">CGMCC 4.7225</strain>
    </source>
</reference>
<comment type="similarity">
    <text evidence="1 7">Belongs to the HAM1 NTPase family.</text>
</comment>
<accession>A0A6N9YMW5</accession>
<feature type="binding site" evidence="7">
    <location>
        <begin position="224"/>
        <end position="225"/>
    </location>
    <ligand>
        <name>substrate</name>
    </ligand>
</feature>
<feature type="binding site" evidence="7">
    <location>
        <position position="76"/>
    </location>
    <ligand>
        <name>substrate</name>
    </ligand>
</feature>
<protein>
    <recommendedName>
        <fullName evidence="7">dITP/XTP pyrophosphatase</fullName>
        <ecNumber evidence="7">3.6.1.66</ecNumber>
    </recommendedName>
    <alternativeName>
        <fullName evidence="7">Non-canonical purine NTP pyrophosphatase</fullName>
    </alternativeName>
    <alternativeName>
        <fullName evidence="7">Non-standard purine NTP pyrophosphatase</fullName>
    </alternativeName>
    <alternativeName>
        <fullName evidence="7">Nucleoside-triphosphate diphosphatase</fullName>
    </alternativeName>
    <alternativeName>
        <fullName evidence="7">Nucleoside-triphosphate pyrophosphatase</fullName>
        <shortName evidence="7">NTPase</shortName>
    </alternativeName>
</protein>
<gene>
    <name evidence="8" type="ORF">G1H11_12845</name>
</gene>
<evidence type="ECO:0000256" key="1">
    <source>
        <dbReference type="ARBA" id="ARBA00008023"/>
    </source>
</evidence>
<keyword evidence="2 7" id="KW-0479">Metal-binding</keyword>
<dbReference type="GO" id="GO:0005829">
    <property type="term" value="C:cytosol"/>
    <property type="evidence" value="ECO:0007669"/>
    <property type="project" value="TreeGrafter"/>
</dbReference>
<evidence type="ECO:0000313" key="9">
    <source>
        <dbReference type="Proteomes" id="UP000469185"/>
    </source>
</evidence>
<keyword evidence="9" id="KW-1185">Reference proteome</keyword>
<comment type="cofactor">
    <cofactor evidence="7">
        <name>Mg(2+)</name>
        <dbReference type="ChEBI" id="CHEBI:18420"/>
    </cofactor>
    <text evidence="7">Binds 1 Mg(2+) ion per subunit.</text>
</comment>
<dbReference type="PANTHER" id="PTHR11067:SF9">
    <property type="entry name" value="INOSINE TRIPHOSPHATE PYROPHOSPHATASE"/>
    <property type="match status" value="1"/>
</dbReference>
<dbReference type="PANTHER" id="PTHR11067">
    <property type="entry name" value="INOSINE TRIPHOSPHATE PYROPHOSPHATASE/HAM1 PROTEIN"/>
    <property type="match status" value="1"/>
</dbReference>
<evidence type="ECO:0000256" key="6">
    <source>
        <dbReference type="ARBA" id="ARBA00023080"/>
    </source>
</evidence>
<dbReference type="GO" id="GO:0000166">
    <property type="term" value="F:nucleotide binding"/>
    <property type="evidence" value="ECO:0007669"/>
    <property type="project" value="UniProtKB-KW"/>
</dbReference>
<comment type="caution">
    <text evidence="7">Lacks conserved residue(s) required for the propagation of feature annotation.</text>
</comment>
<dbReference type="GO" id="GO:0017111">
    <property type="term" value="F:ribonucleoside triphosphate phosphatase activity"/>
    <property type="evidence" value="ECO:0007669"/>
    <property type="project" value="InterPro"/>
</dbReference>
<comment type="catalytic activity">
    <reaction evidence="7">
        <text>ITP + H2O = IMP + diphosphate + H(+)</text>
        <dbReference type="Rhea" id="RHEA:29399"/>
        <dbReference type="ChEBI" id="CHEBI:15377"/>
        <dbReference type="ChEBI" id="CHEBI:15378"/>
        <dbReference type="ChEBI" id="CHEBI:33019"/>
        <dbReference type="ChEBI" id="CHEBI:58053"/>
        <dbReference type="ChEBI" id="CHEBI:61402"/>
        <dbReference type="EC" id="3.6.1.66"/>
    </reaction>
</comment>
<comment type="catalytic activity">
    <reaction evidence="7">
        <text>dITP + H2O = dIMP + diphosphate + H(+)</text>
        <dbReference type="Rhea" id="RHEA:28342"/>
        <dbReference type="ChEBI" id="CHEBI:15377"/>
        <dbReference type="ChEBI" id="CHEBI:15378"/>
        <dbReference type="ChEBI" id="CHEBI:33019"/>
        <dbReference type="ChEBI" id="CHEBI:61194"/>
        <dbReference type="ChEBI" id="CHEBI:61382"/>
        <dbReference type="EC" id="3.6.1.66"/>
    </reaction>
</comment>
<dbReference type="AlphaFoldDB" id="A0A6N9YMW5"/>
<feature type="binding site" evidence="7">
    <location>
        <position position="75"/>
    </location>
    <ligand>
        <name>Mg(2+)</name>
        <dbReference type="ChEBI" id="CHEBI:18420"/>
    </ligand>
</feature>
<feature type="binding site" evidence="7">
    <location>
        <position position="219"/>
    </location>
    <ligand>
        <name>substrate</name>
    </ligand>
</feature>
<feature type="binding site" evidence="7">
    <location>
        <begin position="11"/>
        <end position="16"/>
    </location>
    <ligand>
        <name>substrate</name>
    </ligand>
</feature>
<comment type="function">
    <text evidence="7">Pyrophosphatase that catalyzes the hydrolysis of nucleoside triphosphates to their monophosphate derivatives, with a high preference for the non-canonical purine nucleotides XTP (xanthosine triphosphate), dITP (deoxyinosine triphosphate) and ITP. Seems to function as a house-cleaning enzyme that removes non-canonical purine nucleotides from the nucleotide pool, thus preventing their incorporation into DNA/RNA and avoiding chromosomal lesions.</text>
</comment>
<evidence type="ECO:0000256" key="7">
    <source>
        <dbReference type="HAMAP-Rule" id="MF_01405"/>
    </source>
</evidence>
<comment type="catalytic activity">
    <reaction evidence="7">
        <text>XTP + H2O = XMP + diphosphate + H(+)</text>
        <dbReference type="Rhea" id="RHEA:28610"/>
        <dbReference type="ChEBI" id="CHEBI:15377"/>
        <dbReference type="ChEBI" id="CHEBI:15378"/>
        <dbReference type="ChEBI" id="CHEBI:33019"/>
        <dbReference type="ChEBI" id="CHEBI:57464"/>
        <dbReference type="ChEBI" id="CHEBI:61314"/>
        <dbReference type="EC" id="3.6.1.66"/>
    </reaction>
</comment>
<name>A0A6N9YMW5_9ACTN</name>